<sequence>MRRRDKFMDELTTLQKILTFLAEIDIEAREAHIEQKTFLPGILIDKGKLIFDKDKMKNPGDLLHEAGHIAVTEFAARGTLSGDVYTAGHSPADEMAAIAWSWAALQFIGLPSQILFHQDGYKGASENYIETFSQGQGFGYPMLVYYGLCLAPETKEGYPSMCSWLRD</sequence>
<protein>
    <submittedName>
        <fullName evidence="1">Uncharacterized protein</fullName>
    </submittedName>
</protein>
<accession>B8CRX2</accession>
<dbReference type="KEGG" id="swp:swp_3431"/>
<dbReference type="STRING" id="225849.swp_3431"/>
<organism evidence="1 2">
    <name type="scientific">Shewanella piezotolerans (strain WP3 / JCM 13877)</name>
    <dbReference type="NCBI Taxonomy" id="225849"/>
    <lineage>
        <taxon>Bacteria</taxon>
        <taxon>Pseudomonadati</taxon>
        <taxon>Pseudomonadota</taxon>
        <taxon>Gammaproteobacteria</taxon>
        <taxon>Alteromonadales</taxon>
        <taxon>Shewanellaceae</taxon>
        <taxon>Shewanella</taxon>
    </lineage>
</organism>
<dbReference type="EMBL" id="CP000472">
    <property type="protein sequence ID" value="ACJ30130.1"/>
    <property type="molecule type" value="Genomic_DNA"/>
</dbReference>
<evidence type="ECO:0000313" key="1">
    <source>
        <dbReference type="EMBL" id="ACJ30130.1"/>
    </source>
</evidence>
<name>B8CRX2_SHEPW</name>
<dbReference type="AlphaFoldDB" id="B8CRX2"/>
<gene>
    <name evidence="1" type="ordered locus">swp_3431</name>
</gene>
<proteinExistence type="predicted"/>
<dbReference type="eggNOG" id="ENOG5032SRI">
    <property type="taxonomic scope" value="Bacteria"/>
</dbReference>
<evidence type="ECO:0000313" key="2">
    <source>
        <dbReference type="Proteomes" id="UP000000753"/>
    </source>
</evidence>
<reference evidence="1 2" key="1">
    <citation type="journal article" date="2008" name="PLoS ONE">
        <title>Environmental adaptation: genomic analysis of the piezotolerant and psychrotolerant deep-sea iron reducing bacterium Shewanella piezotolerans WP3.</title>
        <authorList>
            <person name="Wang F."/>
            <person name="Wang J."/>
            <person name="Jian H."/>
            <person name="Zhang B."/>
            <person name="Li S."/>
            <person name="Wang F."/>
            <person name="Zeng X."/>
            <person name="Gao L."/>
            <person name="Bartlett D.H."/>
            <person name="Yu J."/>
            <person name="Hu S."/>
            <person name="Xiao X."/>
        </authorList>
    </citation>
    <scope>NUCLEOTIDE SEQUENCE [LARGE SCALE GENOMIC DNA]</scope>
    <source>
        <strain evidence="2">WP3 / JCM 13877</strain>
    </source>
</reference>
<dbReference type="HOGENOM" id="CLU_1575066_0_0_6"/>
<keyword evidence="2" id="KW-1185">Reference proteome</keyword>
<dbReference type="Proteomes" id="UP000000753">
    <property type="component" value="Chromosome"/>
</dbReference>